<gene>
    <name evidence="1" type="ORF">V1633_12915</name>
</gene>
<dbReference type="CDD" id="cd08663">
    <property type="entry name" value="DAP_dppA_1"/>
    <property type="match status" value="1"/>
</dbReference>
<comment type="caution">
    <text evidence="1">The sequence shown here is derived from an EMBL/GenBank/DDBJ whole genome shotgun (WGS) entry which is preliminary data.</text>
</comment>
<sequence>MPKILISADLEGVSGVVHPVETNPERYDYERGRALMTADVNAVVAGVLEAEPTADIVVADAHGTFRNLLPEDLDPRVRLIRGKPRPLGMLGGLDSDVDGLLFVGYHARAGAGPAVLAHTKSDVVLGLRLDGRELGEIGLNAALAGQYGVPVLLLSGDDAACAELSELVPEATTIAVKRALGQAAAEILHPAVARERLRRAAATAMTRRAEIPPYRLDGPVTLEVDLYSPTTVDAATLIPGVARAAGARTVTFTGRDVAEAYDIVQLLVLLGQVKPG</sequence>
<dbReference type="PIRSF" id="PIRSF015853">
    <property type="entry name" value="Pep_DppA"/>
    <property type="match status" value="1"/>
</dbReference>
<evidence type="ECO:0000313" key="2">
    <source>
        <dbReference type="Proteomes" id="UP001332243"/>
    </source>
</evidence>
<dbReference type="Pfam" id="PF04951">
    <property type="entry name" value="Peptidase_M55"/>
    <property type="match status" value="1"/>
</dbReference>
<reference evidence="1 2" key="1">
    <citation type="submission" date="2024-01" db="EMBL/GenBank/DDBJ databases">
        <title>Genome insights into Plantactinospora sonchi sp. nov.</title>
        <authorList>
            <person name="Wang L."/>
        </authorList>
    </citation>
    <scope>NUCLEOTIDE SEQUENCE [LARGE SCALE GENOMIC DNA]</scope>
    <source>
        <strain evidence="1 2">NEAU-QY2</strain>
    </source>
</reference>
<dbReference type="InterPro" id="IPR027476">
    <property type="entry name" value="DppA_N"/>
</dbReference>
<dbReference type="RefSeq" id="WP_331214512.1">
    <property type="nucleotide sequence ID" value="NZ_JAZGQK010000010.1"/>
</dbReference>
<evidence type="ECO:0000313" key="1">
    <source>
        <dbReference type="EMBL" id="MEE6259390.1"/>
    </source>
</evidence>
<dbReference type="InterPro" id="IPR036177">
    <property type="entry name" value="Peptidase_M55_sf"/>
</dbReference>
<name>A0ABU7RSC3_9ACTN</name>
<dbReference type="SUPFAM" id="SSF63992">
    <property type="entry name" value="Dipeptide transport protein"/>
    <property type="match status" value="1"/>
</dbReference>
<dbReference type="InterPro" id="IPR007035">
    <property type="entry name" value="Peptidase_M55"/>
</dbReference>
<accession>A0ABU7RSC3</accession>
<dbReference type="Gene3D" id="3.40.50.10780">
    <property type="entry name" value="Dipeptide transport protein"/>
    <property type="match status" value="1"/>
</dbReference>
<organism evidence="1 2">
    <name type="scientific">Plantactinospora sonchi</name>
    <dbReference type="NCBI Taxonomy" id="1544735"/>
    <lineage>
        <taxon>Bacteria</taxon>
        <taxon>Bacillati</taxon>
        <taxon>Actinomycetota</taxon>
        <taxon>Actinomycetes</taxon>
        <taxon>Micromonosporales</taxon>
        <taxon>Micromonosporaceae</taxon>
        <taxon>Plantactinospora</taxon>
    </lineage>
</organism>
<keyword evidence="2" id="KW-1185">Reference proteome</keyword>
<dbReference type="EMBL" id="JAZGQK010000010">
    <property type="protein sequence ID" value="MEE6259390.1"/>
    <property type="molecule type" value="Genomic_DNA"/>
</dbReference>
<dbReference type="Gene3D" id="3.30.1360.130">
    <property type="entry name" value="Dipeptide transport protein"/>
    <property type="match status" value="1"/>
</dbReference>
<proteinExistence type="predicted"/>
<protein>
    <submittedName>
        <fullName evidence="1">M55 family metallopeptidase</fullName>
    </submittedName>
</protein>
<dbReference type="Proteomes" id="UP001332243">
    <property type="component" value="Unassembled WGS sequence"/>
</dbReference>